<proteinExistence type="predicted"/>
<evidence type="ECO:0008006" key="4">
    <source>
        <dbReference type="Google" id="ProtNLM"/>
    </source>
</evidence>
<feature type="region of interest" description="Disordered" evidence="1">
    <location>
        <begin position="157"/>
        <end position="211"/>
    </location>
</feature>
<accession>A0ABD5SIJ7</accession>
<evidence type="ECO:0000313" key="2">
    <source>
        <dbReference type="EMBL" id="MFC6755073.1"/>
    </source>
</evidence>
<comment type="caution">
    <text evidence="2">The sequence shown here is derived from an EMBL/GenBank/DDBJ whole genome shotgun (WGS) entry which is preliminary data.</text>
</comment>
<keyword evidence="3" id="KW-1185">Reference proteome</keyword>
<feature type="compositionally biased region" description="Basic and acidic residues" evidence="1">
    <location>
        <begin position="171"/>
        <end position="181"/>
    </location>
</feature>
<organism evidence="2 3">
    <name type="scientific">Halorubrum tibetense</name>
    <dbReference type="NCBI Taxonomy" id="175631"/>
    <lineage>
        <taxon>Archaea</taxon>
        <taxon>Methanobacteriati</taxon>
        <taxon>Methanobacteriota</taxon>
        <taxon>Stenosarchaea group</taxon>
        <taxon>Halobacteria</taxon>
        <taxon>Halobacteriales</taxon>
        <taxon>Haloferacaceae</taxon>
        <taxon>Halorubrum</taxon>
    </lineage>
</organism>
<sequence>EVAPRIPQWGRVADGDWAADWGPFDERAVPRGIEQRYREGREWRDTALFDAFREQLARFGNAWGYTDVDGFDKRCREIDRLHDAIREDGYRRQEQLHGPSGYTTTARLDEINVDIGRDGELYWRAYGQHRLALAKLLDIGSVPVLVHRRHAAWQAVRDARRSDVPPPDRAVGGREDGNPDDRNEDPDDRNGNPDRHDAHPDLHDLGGVPER</sequence>
<gene>
    <name evidence="2" type="ORF">ACFQEU_16630</name>
</gene>
<feature type="compositionally biased region" description="Basic and acidic residues" evidence="1">
    <location>
        <begin position="188"/>
        <end position="211"/>
    </location>
</feature>
<evidence type="ECO:0000313" key="3">
    <source>
        <dbReference type="Proteomes" id="UP001596442"/>
    </source>
</evidence>
<dbReference type="AlphaFoldDB" id="A0ABD5SIJ7"/>
<evidence type="ECO:0000256" key="1">
    <source>
        <dbReference type="SAM" id="MobiDB-lite"/>
    </source>
</evidence>
<reference evidence="2 3" key="1">
    <citation type="journal article" date="2019" name="Int. J. Syst. Evol. Microbiol.">
        <title>The Global Catalogue of Microorganisms (GCM) 10K type strain sequencing project: providing services to taxonomists for standard genome sequencing and annotation.</title>
        <authorList>
            <consortium name="The Broad Institute Genomics Platform"/>
            <consortium name="The Broad Institute Genome Sequencing Center for Infectious Disease"/>
            <person name="Wu L."/>
            <person name="Ma J."/>
        </authorList>
    </citation>
    <scope>NUCLEOTIDE SEQUENCE [LARGE SCALE GENOMIC DNA]</scope>
    <source>
        <strain evidence="2 3">CGMCC 1.3239</strain>
    </source>
</reference>
<dbReference type="Proteomes" id="UP001596442">
    <property type="component" value="Unassembled WGS sequence"/>
</dbReference>
<feature type="non-terminal residue" evidence="2">
    <location>
        <position position="1"/>
    </location>
</feature>
<dbReference type="EMBL" id="JBHSWW010000515">
    <property type="protein sequence ID" value="MFC6755073.1"/>
    <property type="molecule type" value="Genomic_DNA"/>
</dbReference>
<name>A0ABD5SIJ7_9EURY</name>
<protein>
    <recommendedName>
        <fullName evidence="4">ParB/Sulfiredoxin domain-containing protein</fullName>
    </recommendedName>
</protein>